<dbReference type="InterPro" id="IPR005901">
    <property type="entry name" value="GLPGLI"/>
</dbReference>
<proteinExistence type="predicted"/>
<keyword evidence="3" id="KW-1185">Reference proteome</keyword>
<organism evidence="2 3">
    <name type="scientific">Chryseobacterium manosquense</name>
    <dbReference type="NCBI Taxonomy" id="2754694"/>
    <lineage>
        <taxon>Bacteria</taxon>
        <taxon>Pseudomonadati</taxon>
        <taxon>Bacteroidota</taxon>
        <taxon>Flavobacteriia</taxon>
        <taxon>Flavobacteriales</taxon>
        <taxon>Weeksellaceae</taxon>
        <taxon>Chryseobacterium group</taxon>
        <taxon>Chryseobacterium</taxon>
    </lineage>
</organism>
<feature type="chain" id="PRO_5028989836" evidence="1">
    <location>
        <begin position="19"/>
        <end position="272"/>
    </location>
</feature>
<gene>
    <name evidence="2" type="ORF">H0S70_07775</name>
</gene>
<dbReference type="RefSeq" id="WP_188320399.1">
    <property type="nucleotide sequence ID" value="NZ_CP060203.1"/>
</dbReference>
<evidence type="ECO:0000256" key="1">
    <source>
        <dbReference type="SAM" id="SignalP"/>
    </source>
</evidence>
<accession>A0A7H1DTI4</accession>
<dbReference type="KEGG" id="cmaq:H0S70_07775"/>
<evidence type="ECO:0000313" key="2">
    <source>
        <dbReference type="EMBL" id="QNS40292.1"/>
    </source>
</evidence>
<evidence type="ECO:0000313" key="3">
    <source>
        <dbReference type="Proteomes" id="UP000516438"/>
    </source>
</evidence>
<dbReference type="AlphaFoldDB" id="A0A7H1DTI4"/>
<dbReference type="Proteomes" id="UP000516438">
    <property type="component" value="Chromosome"/>
</dbReference>
<sequence>MKKTLLLIAIFCITISFAQTHRFFYDLTIRKPTDTATINMVLDIDKDKSKFYDEEFLKVDSINKSSNQKMQTNSESNQLLIRKTNTSENQQFLTHTYDYFVVRSNDKMNWKLEKEIKKIENITLQKASTNFGGRKWIAWFDSKIPFQEGPYKFNGLSGLVYEVYDSENIFHYALTKNKNLPKTYDTTDFLETHYGKKPIPISLKQYQKVKLDYYNNIVEVLHEFAKKGGTIASEHDLSSPEEIEKKRKTLQQSIKKYYLPIEKDKAIPYPND</sequence>
<dbReference type="NCBIfam" id="TIGR01200">
    <property type="entry name" value="GLPGLI"/>
    <property type="match status" value="1"/>
</dbReference>
<dbReference type="EMBL" id="CP060203">
    <property type="protein sequence ID" value="QNS40292.1"/>
    <property type="molecule type" value="Genomic_DNA"/>
</dbReference>
<protein>
    <submittedName>
        <fullName evidence="2">GLPGLI family protein</fullName>
    </submittedName>
</protein>
<reference evidence="2 3" key="1">
    <citation type="submission" date="2020-07" db="EMBL/GenBank/DDBJ databases">
        <title>Complete genome and description of Chryseobacterium manosquense strain Marseille-Q2069 sp. nov.</title>
        <authorList>
            <person name="Boxberger M."/>
        </authorList>
    </citation>
    <scope>NUCLEOTIDE SEQUENCE [LARGE SCALE GENOMIC DNA]</scope>
    <source>
        <strain evidence="2 3">Marseille-Q2069</strain>
    </source>
</reference>
<keyword evidence="1" id="KW-0732">Signal</keyword>
<name>A0A7H1DTI4_9FLAO</name>
<feature type="signal peptide" evidence="1">
    <location>
        <begin position="1"/>
        <end position="18"/>
    </location>
</feature>